<sequence length="89" mass="10367">MNITEVLKIARAHLHDKPIETSNIAALLDIAEYTSEQSQMDKMLVDALKVYFHSQTQITQTLMSLFYNQEEVEQLTSKIEEEDKYESTR</sequence>
<accession>A0A6H2A187</accession>
<dbReference type="AlphaFoldDB" id="A0A6H2A187"/>
<dbReference type="EMBL" id="MT141405">
    <property type="protein sequence ID" value="QJA60336.1"/>
    <property type="molecule type" value="Genomic_DNA"/>
</dbReference>
<name>A0A6H2A187_9ZZZZ</name>
<proteinExistence type="predicted"/>
<dbReference type="EMBL" id="MT142484">
    <property type="protein sequence ID" value="QJA82305.1"/>
    <property type="molecule type" value="Genomic_DNA"/>
</dbReference>
<protein>
    <submittedName>
        <fullName evidence="1">Uncharacterized protein</fullName>
    </submittedName>
</protein>
<dbReference type="EMBL" id="MT145159">
    <property type="protein sequence ID" value="QJI04217.1"/>
    <property type="molecule type" value="Genomic_DNA"/>
</dbReference>
<evidence type="ECO:0000313" key="2">
    <source>
        <dbReference type="EMBL" id="QJA60336.1"/>
    </source>
</evidence>
<evidence type="ECO:0000313" key="3">
    <source>
        <dbReference type="EMBL" id="QJA82305.1"/>
    </source>
</evidence>
<gene>
    <name evidence="3" type="ORF">MM415A00428_0023</name>
    <name evidence="2" type="ORF">MM415B01127_0013</name>
    <name evidence="1" type="ORF">TM448A03580_0008</name>
    <name evidence="4" type="ORF">TM448B06771_0006</name>
</gene>
<dbReference type="EMBL" id="MT144424">
    <property type="protein sequence ID" value="QJA53472.1"/>
    <property type="molecule type" value="Genomic_DNA"/>
</dbReference>
<reference evidence="1" key="1">
    <citation type="submission" date="2020-03" db="EMBL/GenBank/DDBJ databases">
        <title>The deep terrestrial virosphere.</title>
        <authorList>
            <person name="Holmfeldt K."/>
            <person name="Nilsson E."/>
            <person name="Simone D."/>
            <person name="Lopez-Fernandez M."/>
            <person name="Wu X."/>
            <person name="de Brujin I."/>
            <person name="Lundin D."/>
            <person name="Andersson A."/>
            <person name="Bertilsson S."/>
            <person name="Dopson M."/>
        </authorList>
    </citation>
    <scope>NUCLEOTIDE SEQUENCE</scope>
    <source>
        <strain evidence="3">MM415A00428</strain>
        <strain evidence="2">MM415B01127</strain>
        <strain evidence="1">TM448A03580</strain>
        <strain evidence="4">TM448B06771</strain>
    </source>
</reference>
<evidence type="ECO:0000313" key="4">
    <source>
        <dbReference type="EMBL" id="QJI04217.1"/>
    </source>
</evidence>
<evidence type="ECO:0000313" key="1">
    <source>
        <dbReference type="EMBL" id="QJA53472.1"/>
    </source>
</evidence>
<organism evidence="1">
    <name type="scientific">viral metagenome</name>
    <dbReference type="NCBI Taxonomy" id="1070528"/>
    <lineage>
        <taxon>unclassified sequences</taxon>
        <taxon>metagenomes</taxon>
        <taxon>organismal metagenomes</taxon>
    </lineage>
</organism>